<dbReference type="OrthoDB" id="10515210at2759"/>
<dbReference type="EMBL" id="RWGY01000446">
    <property type="protein sequence ID" value="TVU01440.1"/>
    <property type="molecule type" value="Genomic_DNA"/>
</dbReference>
<evidence type="ECO:0000313" key="2">
    <source>
        <dbReference type="EMBL" id="TVU01440.1"/>
    </source>
</evidence>
<name>A0A5J9SR25_9POAL</name>
<organism evidence="2 3">
    <name type="scientific">Eragrostis curvula</name>
    <name type="common">weeping love grass</name>
    <dbReference type="NCBI Taxonomy" id="38414"/>
    <lineage>
        <taxon>Eukaryota</taxon>
        <taxon>Viridiplantae</taxon>
        <taxon>Streptophyta</taxon>
        <taxon>Embryophyta</taxon>
        <taxon>Tracheophyta</taxon>
        <taxon>Spermatophyta</taxon>
        <taxon>Magnoliopsida</taxon>
        <taxon>Liliopsida</taxon>
        <taxon>Poales</taxon>
        <taxon>Poaceae</taxon>
        <taxon>PACMAD clade</taxon>
        <taxon>Chloridoideae</taxon>
        <taxon>Eragrostideae</taxon>
        <taxon>Eragrostidinae</taxon>
        <taxon>Eragrostis</taxon>
    </lineage>
</organism>
<feature type="region of interest" description="Disordered" evidence="1">
    <location>
        <begin position="100"/>
        <end position="144"/>
    </location>
</feature>
<evidence type="ECO:0000256" key="1">
    <source>
        <dbReference type="SAM" id="MobiDB-lite"/>
    </source>
</evidence>
<dbReference type="AlphaFoldDB" id="A0A5J9SR25"/>
<gene>
    <name evidence="2" type="ORF">EJB05_53116</name>
</gene>
<accession>A0A5J9SR25</accession>
<feature type="region of interest" description="Disordered" evidence="1">
    <location>
        <begin position="218"/>
        <end position="252"/>
    </location>
</feature>
<feature type="compositionally biased region" description="Acidic residues" evidence="1">
    <location>
        <begin position="239"/>
        <end position="251"/>
    </location>
</feature>
<evidence type="ECO:0000313" key="3">
    <source>
        <dbReference type="Proteomes" id="UP000324897"/>
    </source>
</evidence>
<keyword evidence="3" id="KW-1185">Reference proteome</keyword>
<feature type="non-terminal residue" evidence="2">
    <location>
        <position position="1"/>
    </location>
</feature>
<reference evidence="2 3" key="1">
    <citation type="journal article" date="2019" name="Sci. Rep.">
        <title>A high-quality genome of Eragrostis curvula grass provides insights into Poaceae evolution and supports new strategies to enhance forage quality.</title>
        <authorList>
            <person name="Carballo J."/>
            <person name="Santos B.A.C.M."/>
            <person name="Zappacosta D."/>
            <person name="Garbus I."/>
            <person name="Selva J.P."/>
            <person name="Gallo C.A."/>
            <person name="Diaz A."/>
            <person name="Albertini E."/>
            <person name="Caccamo M."/>
            <person name="Echenique V."/>
        </authorList>
    </citation>
    <scope>NUCLEOTIDE SEQUENCE [LARGE SCALE GENOMIC DNA]</scope>
    <source>
        <strain evidence="3">cv. Victoria</strain>
        <tissue evidence="2">Leaf</tissue>
    </source>
</reference>
<dbReference type="Proteomes" id="UP000324897">
    <property type="component" value="Unassembled WGS sequence"/>
</dbReference>
<proteinExistence type="predicted"/>
<dbReference type="Gramene" id="TVU01440">
    <property type="protein sequence ID" value="TVU01440"/>
    <property type="gene ID" value="EJB05_53116"/>
</dbReference>
<protein>
    <submittedName>
        <fullName evidence="2">Uncharacterized protein</fullName>
    </submittedName>
</protein>
<feature type="compositionally biased region" description="Low complexity" evidence="1">
    <location>
        <begin position="101"/>
        <end position="118"/>
    </location>
</feature>
<feature type="compositionally biased region" description="Low complexity" evidence="1">
    <location>
        <begin position="218"/>
        <end position="231"/>
    </location>
</feature>
<comment type="caution">
    <text evidence="2">The sequence shown here is derived from an EMBL/GenBank/DDBJ whole genome shotgun (WGS) entry which is preliminary data.</text>
</comment>
<sequence>MAATPLHPSSLVVVESAMGFAPPRLMLAPSCARLPPGVHEVAPVVVAVSGRVPRGARAVVAAAAGDGIGFPSPTPQGTSFSGISTRGAGGDGTCVVGSMASPGRSITRTTTTGAPTAAGLGGPGSTSRSRHGTSAGAGTMTSDTRSALMAETGFGGRGFMTGDGIMFGSLATATGHARSVVAFAAAGAGFGGAGPTARLTRSALGGAAWTGASSFAVASPSVGSSRGPRSSCVSRALDLGDDGGGEEDPSDDLSYQQAQRQMQAAVYLVCLKRRVEVAADLGLFPSGRECRILLEELGDIDPAVPIYHWVITRLHDRFRATLGAEVYQQVIAVTPKDDSEFKWIVQADSEIIVSTTTLMAEIKYSIMHNETWRAVVRDHPLFDVCPLFLNKFAESVAEFSTNLDLACFKRPFPPIIQRMAENHALAVVHLYESLLDFYEVLAGEEAEDPKKTKELRMRFDFLFVQDLDPLDYMCGAGAADTKELLSLLKMLKPEVRAFRGAWM</sequence>